<gene>
    <name evidence="2" type="ORF">L5515_018693</name>
</gene>
<keyword evidence="3" id="KW-1185">Reference proteome</keyword>
<evidence type="ECO:0000313" key="3">
    <source>
        <dbReference type="Proteomes" id="UP000829354"/>
    </source>
</evidence>
<proteinExistence type="predicted"/>
<dbReference type="AlphaFoldDB" id="A0AAE9FC37"/>
<sequence length="362" mass="41363">MATFMIEYVTRFKVRFEAVIVKHQQDPLSNGVLNELQLTRARRVVNAANVLLAMGPDAIRIAHPILDVRYFFFEAQLSTMPKATRSKLPTSGGYKILLEVSDDEEFSFNPVIGGRIAYKHTFIKATAEKKAMWEKDHQLKDGFDRFENAGEDDSVFVSEPQNFVVRSSPNLGLFSLAALQVVEDGLVIHWPVINKDNNMEVEDQSEGGTERDASEEADVQIQEEEGDEEGGEISVGNTLETREGEETEVQKLQAKLYAAERKLVEERNHRKEELAEITKLHQSLVAEKEELRLKNLTNQAKIKELENQHWADRKEVEDLKKMMDRDVIAERKKNDALQAAIAEAEKFFEMGRNCLKEEKKQQ</sequence>
<accession>A0AAE9FC37</accession>
<reference evidence="2 3" key="1">
    <citation type="submission" date="2022-04" db="EMBL/GenBank/DDBJ databases">
        <title>Chromosome-level reference genomes for two strains of Caenorhabditis briggsae: an improved platform for comparative genomics.</title>
        <authorList>
            <person name="Stevens L."/>
            <person name="Andersen E."/>
        </authorList>
    </citation>
    <scope>NUCLEOTIDE SEQUENCE [LARGE SCALE GENOMIC DNA]</scope>
    <source>
        <strain evidence="2">VX34</strain>
        <tissue evidence="2">Whole-organism</tissue>
    </source>
</reference>
<evidence type="ECO:0000313" key="2">
    <source>
        <dbReference type="EMBL" id="UMM43087.1"/>
    </source>
</evidence>
<evidence type="ECO:0000256" key="1">
    <source>
        <dbReference type="SAM" id="MobiDB-lite"/>
    </source>
</evidence>
<organism evidence="2 3">
    <name type="scientific">Caenorhabditis briggsae</name>
    <dbReference type="NCBI Taxonomy" id="6238"/>
    <lineage>
        <taxon>Eukaryota</taxon>
        <taxon>Metazoa</taxon>
        <taxon>Ecdysozoa</taxon>
        <taxon>Nematoda</taxon>
        <taxon>Chromadorea</taxon>
        <taxon>Rhabditida</taxon>
        <taxon>Rhabditina</taxon>
        <taxon>Rhabditomorpha</taxon>
        <taxon>Rhabditoidea</taxon>
        <taxon>Rhabditidae</taxon>
        <taxon>Peloderinae</taxon>
        <taxon>Caenorhabditis</taxon>
    </lineage>
</organism>
<dbReference type="Proteomes" id="UP000829354">
    <property type="component" value="Chromosome X"/>
</dbReference>
<protein>
    <submittedName>
        <fullName evidence="2">Uncharacterized protein</fullName>
    </submittedName>
</protein>
<dbReference type="EMBL" id="CP092625">
    <property type="protein sequence ID" value="UMM43087.1"/>
    <property type="molecule type" value="Genomic_DNA"/>
</dbReference>
<feature type="region of interest" description="Disordered" evidence="1">
    <location>
        <begin position="198"/>
        <end position="247"/>
    </location>
</feature>
<feature type="compositionally biased region" description="Acidic residues" evidence="1">
    <location>
        <begin position="215"/>
        <end position="231"/>
    </location>
</feature>
<name>A0AAE9FC37_CAEBR</name>